<feature type="region of interest" description="Disordered" evidence="3">
    <location>
        <begin position="1"/>
        <end position="50"/>
    </location>
</feature>
<dbReference type="AlphaFoldDB" id="M5G8F8"/>
<keyword evidence="6" id="KW-1185">Reference proteome</keyword>
<feature type="compositionally biased region" description="Basic residues" evidence="3">
    <location>
        <begin position="13"/>
        <end position="29"/>
    </location>
</feature>
<feature type="domain" description="Guanine nucleotide-binding protein-like 3 N-terminal" evidence="4">
    <location>
        <begin position="8"/>
        <end position="67"/>
    </location>
</feature>
<evidence type="ECO:0000256" key="1">
    <source>
        <dbReference type="ARBA" id="ARBA00004123"/>
    </source>
</evidence>
<dbReference type="STRING" id="1858805.M5G8F8"/>
<keyword evidence="2" id="KW-0539">Nucleus</keyword>
<evidence type="ECO:0000256" key="2">
    <source>
        <dbReference type="ARBA" id="ARBA00023242"/>
    </source>
</evidence>
<accession>M5G8F8</accession>
<dbReference type="OMA" id="RGTTHER"/>
<gene>
    <name evidence="5" type="ORF">DACRYDRAFT_45334</name>
</gene>
<feature type="non-terminal residue" evidence="5">
    <location>
        <position position="82"/>
    </location>
</feature>
<comment type="subcellular location">
    <subcellularLocation>
        <location evidence="1">Nucleus</location>
    </subcellularLocation>
</comment>
<dbReference type="EMBL" id="JH795855">
    <property type="protein sequence ID" value="EJU06501.1"/>
    <property type="molecule type" value="Genomic_DNA"/>
</dbReference>
<dbReference type="HOGENOM" id="CLU_2746986_0_0_1"/>
<dbReference type="RefSeq" id="XP_040633395.1">
    <property type="nucleotide sequence ID" value="XM_040774637.1"/>
</dbReference>
<dbReference type="Pfam" id="PF08701">
    <property type="entry name" value="GN3L_Grn1"/>
    <property type="match status" value="1"/>
</dbReference>
<dbReference type="GeneID" id="63689699"/>
<sequence length="82" mass="9343">ESSKRGTTNQREKIKRKVAEHRHKSKKEAKKNVQWKSRKQKDPGIPNSMPASMRAQVLAEVAEQRRIVGDLLPSIGPRSELT</sequence>
<reference evidence="5 6" key="1">
    <citation type="journal article" date="2012" name="Science">
        <title>The Paleozoic origin of enzymatic lignin decomposition reconstructed from 31 fungal genomes.</title>
        <authorList>
            <person name="Floudas D."/>
            <person name="Binder M."/>
            <person name="Riley R."/>
            <person name="Barry K."/>
            <person name="Blanchette R.A."/>
            <person name="Henrissat B."/>
            <person name="Martinez A.T."/>
            <person name="Otillar R."/>
            <person name="Spatafora J.W."/>
            <person name="Yadav J.S."/>
            <person name="Aerts A."/>
            <person name="Benoit I."/>
            <person name="Boyd A."/>
            <person name="Carlson A."/>
            <person name="Copeland A."/>
            <person name="Coutinho P.M."/>
            <person name="de Vries R.P."/>
            <person name="Ferreira P."/>
            <person name="Findley K."/>
            <person name="Foster B."/>
            <person name="Gaskell J."/>
            <person name="Glotzer D."/>
            <person name="Gorecki P."/>
            <person name="Heitman J."/>
            <person name="Hesse C."/>
            <person name="Hori C."/>
            <person name="Igarashi K."/>
            <person name="Jurgens J.A."/>
            <person name="Kallen N."/>
            <person name="Kersten P."/>
            <person name="Kohler A."/>
            <person name="Kuees U."/>
            <person name="Kumar T.K.A."/>
            <person name="Kuo A."/>
            <person name="LaButti K."/>
            <person name="Larrondo L.F."/>
            <person name="Lindquist E."/>
            <person name="Ling A."/>
            <person name="Lombard V."/>
            <person name="Lucas S."/>
            <person name="Lundell T."/>
            <person name="Martin R."/>
            <person name="McLaughlin D.J."/>
            <person name="Morgenstern I."/>
            <person name="Morin E."/>
            <person name="Murat C."/>
            <person name="Nagy L.G."/>
            <person name="Nolan M."/>
            <person name="Ohm R.A."/>
            <person name="Patyshakuliyeva A."/>
            <person name="Rokas A."/>
            <person name="Ruiz-Duenas F.J."/>
            <person name="Sabat G."/>
            <person name="Salamov A."/>
            <person name="Samejima M."/>
            <person name="Schmutz J."/>
            <person name="Slot J.C."/>
            <person name="St John F."/>
            <person name="Stenlid J."/>
            <person name="Sun H."/>
            <person name="Sun S."/>
            <person name="Syed K."/>
            <person name="Tsang A."/>
            <person name="Wiebenga A."/>
            <person name="Young D."/>
            <person name="Pisabarro A."/>
            <person name="Eastwood D.C."/>
            <person name="Martin F."/>
            <person name="Cullen D."/>
            <person name="Grigoriev I.V."/>
            <person name="Hibbett D.S."/>
        </authorList>
    </citation>
    <scope>NUCLEOTIDE SEQUENCE [LARGE SCALE GENOMIC DNA]</scope>
    <source>
        <strain evidence="5 6">DJM-731 SS1</strain>
    </source>
</reference>
<evidence type="ECO:0000313" key="6">
    <source>
        <dbReference type="Proteomes" id="UP000030653"/>
    </source>
</evidence>
<proteinExistence type="predicted"/>
<evidence type="ECO:0000259" key="4">
    <source>
        <dbReference type="Pfam" id="PF08701"/>
    </source>
</evidence>
<dbReference type="GO" id="GO:0005634">
    <property type="term" value="C:nucleus"/>
    <property type="evidence" value="ECO:0007669"/>
    <property type="project" value="UniProtKB-SubCell"/>
</dbReference>
<name>M5G8F8_DACPD</name>
<dbReference type="OrthoDB" id="10266128at2759"/>
<evidence type="ECO:0000256" key="3">
    <source>
        <dbReference type="SAM" id="MobiDB-lite"/>
    </source>
</evidence>
<dbReference type="InterPro" id="IPR014813">
    <property type="entry name" value="Gnl3_N_dom"/>
</dbReference>
<dbReference type="Proteomes" id="UP000030653">
    <property type="component" value="Unassembled WGS sequence"/>
</dbReference>
<evidence type="ECO:0000313" key="5">
    <source>
        <dbReference type="EMBL" id="EJU06501.1"/>
    </source>
</evidence>
<organism evidence="5 6">
    <name type="scientific">Dacryopinax primogenitus (strain DJM 731)</name>
    <name type="common">Brown rot fungus</name>
    <dbReference type="NCBI Taxonomy" id="1858805"/>
    <lineage>
        <taxon>Eukaryota</taxon>
        <taxon>Fungi</taxon>
        <taxon>Dikarya</taxon>
        <taxon>Basidiomycota</taxon>
        <taxon>Agaricomycotina</taxon>
        <taxon>Dacrymycetes</taxon>
        <taxon>Dacrymycetales</taxon>
        <taxon>Dacrymycetaceae</taxon>
        <taxon>Dacryopinax</taxon>
    </lineage>
</organism>
<protein>
    <recommendedName>
        <fullName evidence="4">Guanine nucleotide-binding protein-like 3 N-terminal domain-containing protein</fullName>
    </recommendedName>
</protein>